<proteinExistence type="predicted"/>
<feature type="region of interest" description="Disordered" evidence="1">
    <location>
        <begin position="1"/>
        <end position="38"/>
    </location>
</feature>
<sequence length="38" mass="4126">MPKFSLSGPKVKGPEFGIDTGLTTPDLNLKAPKLKRRS</sequence>
<reference evidence="2" key="2">
    <citation type="journal article" date="2015" name="Fish Shellfish Immunol.">
        <title>Early steps in the European eel (Anguilla anguilla)-Vibrio vulnificus interaction in the gills: Role of the RtxA13 toxin.</title>
        <authorList>
            <person name="Callol A."/>
            <person name="Pajuelo D."/>
            <person name="Ebbesson L."/>
            <person name="Teles M."/>
            <person name="MacKenzie S."/>
            <person name="Amaro C."/>
        </authorList>
    </citation>
    <scope>NUCLEOTIDE SEQUENCE</scope>
</reference>
<evidence type="ECO:0000313" key="2">
    <source>
        <dbReference type="EMBL" id="JAH80190.1"/>
    </source>
</evidence>
<name>A0A0E9VS26_ANGAN</name>
<evidence type="ECO:0000256" key="1">
    <source>
        <dbReference type="SAM" id="MobiDB-lite"/>
    </source>
</evidence>
<organism evidence="2">
    <name type="scientific">Anguilla anguilla</name>
    <name type="common">European freshwater eel</name>
    <name type="synonym">Muraena anguilla</name>
    <dbReference type="NCBI Taxonomy" id="7936"/>
    <lineage>
        <taxon>Eukaryota</taxon>
        <taxon>Metazoa</taxon>
        <taxon>Chordata</taxon>
        <taxon>Craniata</taxon>
        <taxon>Vertebrata</taxon>
        <taxon>Euteleostomi</taxon>
        <taxon>Actinopterygii</taxon>
        <taxon>Neopterygii</taxon>
        <taxon>Teleostei</taxon>
        <taxon>Anguilliformes</taxon>
        <taxon>Anguillidae</taxon>
        <taxon>Anguilla</taxon>
    </lineage>
</organism>
<dbReference type="AlphaFoldDB" id="A0A0E9VS26"/>
<reference evidence="2" key="1">
    <citation type="submission" date="2014-11" db="EMBL/GenBank/DDBJ databases">
        <authorList>
            <person name="Amaro Gonzalez C."/>
        </authorList>
    </citation>
    <scope>NUCLEOTIDE SEQUENCE</scope>
</reference>
<accession>A0A0E9VS26</accession>
<dbReference type="EMBL" id="GBXM01028387">
    <property type="protein sequence ID" value="JAH80190.1"/>
    <property type="molecule type" value="Transcribed_RNA"/>
</dbReference>
<protein>
    <submittedName>
        <fullName evidence="2">Uncharacterized protein</fullName>
    </submittedName>
</protein>